<feature type="transmembrane region" description="Helical" evidence="7">
    <location>
        <begin position="375"/>
        <end position="398"/>
    </location>
</feature>
<feature type="transmembrane region" description="Helical" evidence="7">
    <location>
        <begin position="50"/>
        <end position="72"/>
    </location>
</feature>
<dbReference type="SUPFAM" id="SSF103473">
    <property type="entry name" value="MFS general substrate transporter"/>
    <property type="match status" value="1"/>
</dbReference>
<evidence type="ECO:0000256" key="2">
    <source>
        <dbReference type="ARBA" id="ARBA00010992"/>
    </source>
</evidence>
<keyword evidence="5 7" id="KW-1133">Transmembrane helix</keyword>
<dbReference type="InterPro" id="IPR020846">
    <property type="entry name" value="MFS_dom"/>
</dbReference>
<dbReference type="PROSITE" id="PS00217">
    <property type="entry name" value="SUGAR_TRANSPORT_2"/>
    <property type="match status" value="1"/>
</dbReference>
<feature type="transmembrane region" description="Helical" evidence="7">
    <location>
        <begin position="172"/>
        <end position="196"/>
    </location>
</feature>
<comment type="subcellular location">
    <subcellularLocation>
        <location evidence="1">Membrane</location>
        <topology evidence="1">Multi-pass membrane protein</topology>
    </subcellularLocation>
</comment>
<dbReference type="CDD" id="cd17316">
    <property type="entry name" value="MFS_SV2_like"/>
    <property type="match status" value="1"/>
</dbReference>
<organism evidence="9 10">
    <name type="scientific">Burkholderia humptydooensis MSMB43</name>
    <dbReference type="NCBI Taxonomy" id="441157"/>
    <lineage>
        <taxon>Bacteria</taxon>
        <taxon>Pseudomonadati</taxon>
        <taxon>Pseudomonadota</taxon>
        <taxon>Betaproteobacteria</taxon>
        <taxon>Burkholderiales</taxon>
        <taxon>Burkholderiaceae</taxon>
        <taxon>Burkholderia</taxon>
        <taxon>pseudomallei group</taxon>
    </lineage>
</organism>
<dbReference type="Gene3D" id="1.20.1250.20">
    <property type="entry name" value="MFS general substrate transporter like domains"/>
    <property type="match status" value="1"/>
</dbReference>
<dbReference type="Proteomes" id="UP000004682">
    <property type="component" value="Unassembled WGS sequence"/>
</dbReference>
<feature type="transmembrane region" description="Helical" evidence="7">
    <location>
        <begin position="442"/>
        <end position="462"/>
    </location>
</feature>
<reference evidence="10" key="1">
    <citation type="journal article" date="2012" name="J. Bacteriol.">
        <title>Revised Genome Sequence of Burkholderia thailandensis MSMB43 with Improved Annotation.</title>
        <authorList>
            <person name="Zhuo Y."/>
            <person name="Liu L."/>
            <person name="Wang Q."/>
            <person name="Liu X."/>
            <person name="Ren B."/>
            <person name="Liu M."/>
            <person name="Ni P."/>
            <person name="Cheng Y.Q."/>
            <person name="Zhang L."/>
        </authorList>
    </citation>
    <scope>NUCLEOTIDE SEQUENCE [LARGE SCALE GENOMIC DNA]</scope>
    <source>
        <strain evidence="10">MSMB43</strain>
    </source>
</reference>
<dbReference type="InterPro" id="IPR005829">
    <property type="entry name" value="Sugar_transporter_CS"/>
</dbReference>
<accession>A0ABN0G3P3</accession>
<dbReference type="PANTHER" id="PTHR23511:SF34">
    <property type="entry name" value="SYNAPTIC VESICLE GLYCOPROTEIN 2"/>
    <property type="match status" value="1"/>
</dbReference>
<name>A0ABN0G3P3_9BURK</name>
<sequence>MEENPRMSTLETAIAGAPAADTAASAATPGAIIARLERLPANAMQIRARVLIGAATFFDGFDVITIAATLPLLIHKWGLSPNQVGMLIASGAIGQLLGAFLFPALAEKHGRVRAIAWSSAVIGVTSIACGFASTFEAFVLLRIVQGLGLGGELPVAATYINEITRAHGRGRFVLLYEIVFPIGLLASMALGAWLVPRFGWEVMYFIGGMPLVLALVLARLVPESPRWLASRGRLDEAGHALHAFESAAKEPLPPVAHASEFDALVRSHPKRRMIDLFGPAYLKRTLAVATLWATCGFIQYGLSTWLPTIYKNFYHAPLQLALNLAVIGSVMGVVGSLVSALAVDVVGRKPVIVWSFVLCALSLVFAGLFHASSVYVVATFCSFALGLMASGFITSYVYTPEQYPTSIRAAGCGLGSAWLKIASFVAPMAVPRAIVGGNLSPAFYLLAVVPLIAALTVHFVGIETKGQVLEKLEA</sequence>
<keyword evidence="3" id="KW-0813">Transport</keyword>
<feature type="transmembrane region" description="Helical" evidence="7">
    <location>
        <begin position="350"/>
        <end position="369"/>
    </location>
</feature>
<dbReference type="PROSITE" id="PS00216">
    <property type="entry name" value="SUGAR_TRANSPORT_1"/>
    <property type="match status" value="1"/>
</dbReference>
<evidence type="ECO:0000313" key="10">
    <source>
        <dbReference type="Proteomes" id="UP000004682"/>
    </source>
</evidence>
<keyword evidence="4 7" id="KW-0812">Transmembrane</keyword>
<evidence type="ECO:0000259" key="8">
    <source>
        <dbReference type="PROSITE" id="PS50850"/>
    </source>
</evidence>
<evidence type="ECO:0000256" key="1">
    <source>
        <dbReference type="ARBA" id="ARBA00004141"/>
    </source>
</evidence>
<gene>
    <name evidence="9" type="ORF">A33K_16490</name>
</gene>
<feature type="transmembrane region" description="Helical" evidence="7">
    <location>
        <begin position="320"/>
        <end position="343"/>
    </location>
</feature>
<evidence type="ECO:0000256" key="3">
    <source>
        <dbReference type="ARBA" id="ARBA00022448"/>
    </source>
</evidence>
<evidence type="ECO:0000256" key="4">
    <source>
        <dbReference type="ARBA" id="ARBA00022692"/>
    </source>
</evidence>
<evidence type="ECO:0000256" key="6">
    <source>
        <dbReference type="ARBA" id="ARBA00023136"/>
    </source>
</evidence>
<feature type="transmembrane region" description="Helical" evidence="7">
    <location>
        <begin position="202"/>
        <end position="221"/>
    </location>
</feature>
<keyword evidence="6 7" id="KW-0472">Membrane</keyword>
<evidence type="ECO:0000256" key="7">
    <source>
        <dbReference type="SAM" id="Phobius"/>
    </source>
</evidence>
<dbReference type="PANTHER" id="PTHR23511">
    <property type="entry name" value="SYNAPTIC VESICLE GLYCOPROTEIN 2"/>
    <property type="match status" value="1"/>
</dbReference>
<dbReference type="Pfam" id="PF00083">
    <property type="entry name" value="Sugar_tr"/>
    <property type="match status" value="1"/>
</dbReference>
<evidence type="ECO:0000313" key="9">
    <source>
        <dbReference type="EMBL" id="EIP86887.1"/>
    </source>
</evidence>
<feature type="transmembrane region" description="Helical" evidence="7">
    <location>
        <begin position="114"/>
        <end position="133"/>
    </location>
</feature>
<evidence type="ECO:0000256" key="5">
    <source>
        <dbReference type="ARBA" id="ARBA00022989"/>
    </source>
</evidence>
<dbReference type="InterPro" id="IPR036259">
    <property type="entry name" value="MFS_trans_sf"/>
</dbReference>
<protein>
    <submittedName>
        <fullName evidence="9">Major facilitator family transporter</fullName>
    </submittedName>
</protein>
<comment type="similarity">
    <text evidence="2">Belongs to the major facilitator superfamily. Sugar transporter (TC 2.A.1.1) family.</text>
</comment>
<feature type="transmembrane region" description="Helical" evidence="7">
    <location>
        <begin position="84"/>
        <end position="102"/>
    </location>
</feature>
<dbReference type="PROSITE" id="PS50850">
    <property type="entry name" value="MFS"/>
    <property type="match status" value="1"/>
</dbReference>
<feature type="transmembrane region" description="Helical" evidence="7">
    <location>
        <begin position="281"/>
        <end position="300"/>
    </location>
</feature>
<feature type="domain" description="Major facilitator superfamily (MFS) profile" evidence="8">
    <location>
        <begin position="48"/>
        <end position="465"/>
    </location>
</feature>
<dbReference type="EMBL" id="JH692064">
    <property type="protein sequence ID" value="EIP86887.1"/>
    <property type="molecule type" value="Genomic_DNA"/>
</dbReference>
<dbReference type="InterPro" id="IPR005828">
    <property type="entry name" value="MFS_sugar_transport-like"/>
</dbReference>
<feature type="transmembrane region" description="Helical" evidence="7">
    <location>
        <begin position="410"/>
        <end position="430"/>
    </location>
</feature>
<keyword evidence="10" id="KW-1185">Reference proteome</keyword>
<proteinExistence type="inferred from homology"/>
<feature type="transmembrane region" description="Helical" evidence="7">
    <location>
        <begin position="139"/>
        <end position="160"/>
    </location>
</feature>